<evidence type="ECO:0000313" key="4">
    <source>
        <dbReference type="Proteomes" id="UP001156974"/>
    </source>
</evidence>
<evidence type="ECO:0000313" key="3">
    <source>
        <dbReference type="EMBL" id="MDI4669065.1"/>
    </source>
</evidence>
<dbReference type="SUPFAM" id="SSF56954">
    <property type="entry name" value="Outer membrane efflux proteins (OEP)"/>
    <property type="match status" value="1"/>
</dbReference>
<gene>
    <name evidence="3" type="ORF">MKZ47_08085</name>
</gene>
<dbReference type="Gene3D" id="1.20.1600.10">
    <property type="entry name" value="Outer membrane efflux proteins (OEP)"/>
    <property type="match status" value="1"/>
</dbReference>
<evidence type="ECO:0000256" key="2">
    <source>
        <dbReference type="RuleBase" id="RU362097"/>
    </source>
</evidence>
<keyword evidence="2" id="KW-0812">Transmembrane</keyword>
<evidence type="ECO:0000256" key="1">
    <source>
        <dbReference type="ARBA" id="ARBA00007613"/>
    </source>
</evidence>
<keyword evidence="2" id="KW-0564">Palmitate</keyword>
<dbReference type="EMBL" id="JAKUMG010000003">
    <property type="protein sequence ID" value="MDI4669065.1"/>
    <property type="molecule type" value="Genomic_DNA"/>
</dbReference>
<keyword evidence="2" id="KW-1134">Transmembrane beta strand</keyword>
<dbReference type="PANTHER" id="PTHR30203">
    <property type="entry name" value="OUTER MEMBRANE CATION EFFLUX PROTEIN"/>
    <property type="match status" value="1"/>
</dbReference>
<dbReference type="PANTHER" id="PTHR30203:SF33">
    <property type="entry name" value="BLR4455 PROTEIN"/>
    <property type="match status" value="1"/>
</dbReference>
<accession>A0ABT6U1C6</accession>
<dbReference type="NCBIfam" id="TIGR01845">
    <property type="entry name" value="outer_NodT"/>
    <property type="match status" value="1"/>
</dbReference>
<dbReference type="InterPro" id="IPR010131">
    <property type="entry name" value="MdtP/NodT-like"/>
</dbReference>
<reference evidence="3 4" key="1">
    <citation type="submission" date="2022-02" db="EMBL/GenBank/DDBJ databases">
        <title>Genome analysis of Beneficial Microorganisms for Coral consortium from Pocillopora damicornis.</title>
        <authorList>
            <person name="Rosado P.M."/>
            <person name="Cardoso P.M."/>
            <person name="Rosado J.G."/>
            <person name="Schultz J."/>
            <person name="Rocha U."/>
            <person name="Costa T.K."/>
            <person name="Peixoto R.S."/>
        </authorList>
    </citation>
    <scope>NUCLEOTIDE SEQUENCE [LARGE SCALE GENOMIC DNA]</scope>
    <source>
        <strain evidence="3 4">BMC5</strain>
    </source>
</reference>
<sequence>MHKLLPLLCFACIQGCAVGPDFEAPEHSEVANFMGAAATPQSQALAGWKQIYSDPHLQKLISQALLNNQDMLIAQSKIIEARARYRITDAALWPDVNVGLTPEREEELNSSPENTFDLKGYLSWELDLFGSNRRASEAALANYYSQEQARNALQLALIADVAQQFFALKEVEEQLKISLSTIKLREKELEIARIRKKGGIISGLEQRQAEVELESAKVKIPPLQHSERRIINQLKFLIGDANADVQGGNELSVQTLPKQLPTGLPSELLKRRPDVQQAMYQWQAAMAEIGVAKAALFPKLKLYAEYGSESTDFSDLLASNSQVWLLGSELLMPIFNMGRNQANLTVAEQRAYQASIQYQKTVLVALQEVSNQLSNYQSAEQSYDAQRSLVLSSQDYYRLARLRYSNGVASSLDLMDAQRQLFSAEIALSQAKNDRLQSLATLYKALGGGWYELSEQELEKEKVVD</sequence>
<keyword evidence="4" id="KW-1185">Reference proteome</keyword>
<dbReference type="Proteomes" id="UP001156974">
    <property type="component" value="Unassembled WGS sequence"/>
</dbReference>
<comment type="subcellular location">
    <subcellularLocation>
        <location evidence="2">Cell outer membrane</location>
        <topology evidence="2">Lipid-anchor</topology>
    </subcellularLocation>
</comment>
<dbReference type="Gene3D" id="2.20.200.10">
    <property type="entry name" value="Outer membrane efflux proteins (OEP)"/>
    <property type="match status" value="1"/>
</dbReference>
<dbReference type="Pfam" id="PF02321">
    <property type="entry name" value="OEP"/>
    <property type="match status" value="2"/>
</dbReference>
<name>A0ABT6U1C6_9GAMM</name>
<dbReference type="RefSeq" id="WP_175082483.1">
    <property type="nucleotide sequence ID" value="NZ_JAKUMG010000003.1"/>
</dbReference>
<organism evidence="3 4">
    <name type="scientific">Pseudoalteromonas shioyasakiensis</name>
    <dbReference type="NCBI Taxonomy" id="1190813"/>
    <lineage>
        <taxon>Bacteria</taxon>
        <taxon>Pseudomonadati</taxon>
        <taxon>Pseudomonadota</taxon>
        <taxon>Gammaproteobacteria</taxon>
        <taxon>Alteromonadales</taxon>
        <taxon>Pseudoalteromonadaceae</taxon>
        <taxon>Pseudoalteromonas</taxon>
    </lineage>
</organism>
<protein>
    <submittedName>
        <fullName evidence="3">Efflux transporter outer membrane subunit</fullName>
    </submittedName>
</protein>
<proteinExistence type="inferred from homology"/>
<keyword evidence="2" id="KW-0449">Lipoprotein</keyword>
<dbReference type="InterPro" id="IPR003423">
    <property type="entry name" value="OMP_efflux"/>
</dbReference>
<comment type="caution">
    <text evidence="3">The sequence shown here is derived from an EMBL/GenBank/DDBJ whole genome shotgun (WGS) entry which is preliminary data.</text>
</comment>
<comment type="similarity">
    <text evidence="1 2">Belongs to the outer membrane factor (OMF) (TC 1.B.17) family.</text>
</comment>
<keyword evidence="2" id="KW-0472">Membrane</keyword>